<proteinExistence type="predicted"/>
<dbReference type="RefSeq" id="WP_182622520.1">
    <property type="nucleotide sequence ID" value="NZ_JACIUV010000004.1"/>
</dbReference>
<accession>A0A7W3YUZ4</accession>
<sequence length="128" mass="13152">MSVPSPLYQQILHGVHQLDAQAGRCPDDKSANMAASLYALAMERGFARVDHVLIGGQGSAAQRGEYVFIVQGDPRDPAHLRASLKTVDAVSTPQADSLASAQAHGAVNPAASLSSPAPSVTPATPVLG</sequence>
<dbReference type="InterPro" id="IPR046519">
    <property type="entry name" value="X-Tfes_XVIPCD"/>
</dbReference>
<dbReference type="EMBL" id="JACIUV010000004">
    <property type="protein sequence ID" value="MBB1117511.1"/>
    <property type="molecule type" value="Genomic_DNA"/>
</dbReference>
<dbReference type="Pfam" id="PF20410">
    <property type="entry name" value="X-Tfes_XVIPCD"/>
    <property type="match status" value="1"/>
</dbReference>
<evidence type="ECO:0000313" key="4">
    <source>
        <dbReference type="Proteomes" id="UP000550609"/>
    </source>
</evidence>
<evidence type="ECO:0000259" key="2">
    <source>
        <dbReference type="Pfam" id="PF20410"/>
    </source>
</evidence>
<dbReference type="Proteomes" id="UP000550609">
    <property type="component" value="Unassembled WGS sequence"/>
</dbReference>
<feature type="region of interest" description="Disordered" evidence="1">
    <location>
        <begin position="95"/>
        <end position="128"/>
    </location>
</feature>
<gene>
    <name evidence="3" type="ORF">H4O09_10665</name>
</gene>
<feature type="compositionally biased region" description="Low complexity" evidence="1">
    <location>
        <begin position="109"/>
        <end position="128"/>
    </location>
</feature>
<reference evidence="3 4" key="1">
    <citation type="submission" date="2020-08" db="EMBL/GenBank/DDBJ databases">
        <title>Stenotrophomonas sp. W1S232.</title>
        <authorList>
            <person name="Deng Y."/>
        </authorList>
    </citation>
    <scope>NUCLEOTIDE SEQUENCE [LARGE SCALE GENOMIC DNA]</scope>
    <source>
        <strain evidence="3 4">W1S232</strain>
    </source>
</reference>
<organism evidence="3 4">
    <name type="scientific">Stenotrophomonas koreensis</name>
    <dbReference type="NCBI Taxonomy" id="266128"/>
    <lineage>
        <taxon>Bacteria</taxon>
        <taxon>Pseudomonadati</taxon>
        <taxon>Pseudomonadota</taxon>
        <taxon>Gammaproteobacteria</taxon>
        <taxon>Lysobacterales</taxon>
        <taxon>Lysobacteraceae</taxon>
        <taxon>Stenotrophomonas</taxon>
    </lineage>
</organism>
<comment type="caution">
    <text evidence="3">The sequence shown here is derived from an EMBL/GenBank/DDBJ whole genome shotgun (WGS) entry which is preliminary data.</text>
</comment>
<feature type="domain" description="X-Tfes XVIPCD" evidence="2">
    <location>
        <begin position="6"/>
        <end position="102"/>
    </location>
</feature>
<name>A0A7W3YUZ4_9GAMM</name>
<evidence type="ECO:0000256" key="1">
    <source>
        <dbReference type="SAM" id="MobiDB-lite"/>
    </source>
</evidence>
<evidence type="ECO:0000313" key="3">
    <source>
        <dbReference type="EMBL" id="MBB1117511.1"/>
    </source>
</evidence>
<dbReference type="AlphaFoldDB" id="A0A7W3YUZ4"/>
<protein>
    <recommendedName>
        <fullName evidence="2">X-Tfes XVIPCD domain-containing protein</fullName>
    </recommendedName>
</protein>